<proteinExistence type="predicted"/>
<dbReference type="AlphaFoldDB" id="X1RAT2"/>
<protein>
    <recommendedName>
        <fullName evidence="2">Response regulatory domain-containing protein</fullName>
    </recommendedName>
</protein>
<organism evidence="3">
    <name type="scientific">marine sediment metagenome</name>
    <dbReference type="NCBI Taxonomy" id="412755"/>
    <lineage>
        <taxon>unclassified sequences</taxon>
        <taxon>metagenomes</taxon>
        <taxon>ecological metagenomes</taxon>
    </lineage>
</organism>
<comment type="caution">
    <text evidence="3">The sequence shown here is derived from an EMBL/GenBank/DDBJ whole genome shotgun (WGS) entry which is preliminary data.</text>
</comment>
<evidence type="ECO:0000256" key="1">
    <source>
        <dbReference type="ARBA" id="ARBA00022553"/>
    </source>
</evidence>
<keyword evidence="1" id="KW-0597">Phosphoprotein</keyword>
<evidence type="ECO:0000313" key="3">
    <source>
        <dbReference type="EMBL" id="GAI52694.1"/>
    </source>
</evidence>
<dbReference type="GO" id="GO:0000160">
    <property type="term" value="P:phosphorelay signal transduction system"/>
    <property type="evidence" value="ECO:0007669"/>
    <property type="project" value="InterPro"/>
</dbReference>
<evidence type="ECO:0000259" key="2">
    <source>
        <dbReference type="PROSITE" id="PS50110"/>
    </source>
</evidence>
<dbReference type="PANTHER" id="PTHR44591">
    <property type="entry name" value="STRESS RESPONSE REGULATOR PROTEIN 1"/>
    <property type="match status" value="1"/>
</dbReference>
<dbReference type="PANTHER" id="PTHR44591:SF3">
    <property type="entry name" value="RESPONSE REGULATORY DOMAIN-CONTAINING PROTEIN"/>
    <property type="match status" value="1"/>
</dbReference>
<dbReference type="SMART" id="SM00448">
    <property type="entry name" value="REC"/>
    <property type="match status" value="1"/>
</dbReference>
<dbReference type="InterPro" id="IPR011006">
    <property type="entry name" value="CheY-like_superfamily"/>
</dbReference>
<dbReference type="EMBL" id="BARV01034996">
    <property type="protein sequence ID" value="GAI52694.1"/>
    <property type="molecule type" value="Genomic_DNA"/>
</dbReference>
<feature type="domain" description="Response regulatory" evidence="2">
    <location>
        <begin position="1"/>
        <end position="106"/>
    </location>
</feature>
<dbReference type="CDD" id="cd00156">
    <property type="entry name" value="REC"/>
    <property type="match status" value="1"/>
</dbReference>
<feature type="non-terminal residue" evidence="3">
    <location>
        <position position="1"/>
    </location>
</feature>
<reference evidence="3" key="1">
    <citation type="journal article" date="2014" name="Front. Microbiol.">
        <title>High frequency of phylogenetically diverse reductive dehalogenase-homologous genes in deep subseafloor sedimentary metagenomes.</title>
        <authorList>
            <person name="Kawai M."/>
            <person name="Futagami T."/>
            <person name="Toyoda A."/>
            <person name="Takaki Y."/>
            <person name="Nishi S."/>
            <person name="Hori S."/>
            <person name="Arai W."/>
            <person name="Tsubouchi T."/>
            <person name="Morono Y."/>
            <person name="Uchiyama I."/>
            <person name="Ito T."/>
            <person name="Fujiyama A."/>
            <person name="Inagaki F."/>
            <person name="Takami H."/>
        </authorList>
    </citation>
    <scope>NUCLEOTIDE SEQUENCE</scope>
    <source>
        <strain evidence="3">Expedition CK06-06</strain>
    </source>
</reference>
<dbReference type="InterPro" id="IPR050595">
    <property type="entry name" value="Bact_response_regulator"/>
</dbReference>
<dbReference type="Pfam" id="PF00072">
    <property type="entry name" value="Response_reg"/>
    <property type="match status" value="1"/>
</dbReference>
<accession>X1RAT2</accession>
<dbReference type="PROSITE" id="PS50110">
    <property type="entry name" value="RESPONSE_REGULATORY"/>
    <property type="match status" value="1"/>
</dbReference>
<dbReference type="Gene3D" id="3.40.50.2300">
    <property type="match status" value="1"/>
</dbReference>
<gene>
    <name evidence="3" type="ORF">S06H3_54674</name>
</gene>
<dbReference type="InterPro" id="IPR001789">
    <property type="entry name" value="Sig_transdc_resp-reg_receiver"/>
</dbReference>
<dbReference type="SUPFAM" id="SSF52172">
    <property type="entry name" value="CheY-like"/>
    <property type="match status" value="1"/>
</dbReference>
<sequence>IMRSFLLDVFMEEGYDLDVAADGEEALDKISKNRYQLIITDIRMPKVDGTEVLKKAKEIDPQVDVIVITGYASQLARQECQRLGAAYYIAKPFQINQIRALVSRLVRGK</sequence>
<name>X1RAT2_9ZZZZ</name>